<feature type="domain" description="Glycosyltransferase subfamily 4-like N-terminal" evidence="2">
    <location>
        <begin position="15"/>
        <end position="173"/>
    </location>
</feature>
<sequence>MRVTHVFKTFAPDTYGGIEHAIHTLASHTAPLGVQNKVVVLTPGQPRRERSPHYELVRYKRHLNLASTGFSFSLFRHFKEELADTDLLHLHFPWPFADICYLARGAGIPTVLTYHSDVVNQARLNTFYAPLRDRMLARVSRIVATSPSLVDSSPVLRHWRDKIDVIPLGIEPSVPAPGDDVRALGFHERFGTRFFLFLGVLRYYKGLHTLVDALKGRDYPVVLAGDGPELPALRRQAQQLGLNNLHFAGAVSDDDKRILLKAAYGFVFPSHLRSEAFGLALAESAQQGTPMISCEIGTGTSFVNLHNESGLVVPPENPEALGAALDRFWNEPEQVQRWGEQAYRRYETLFTATRMAGSYRECYERVLADQANRRASA</sequence>
<keyword evidence="4" id="KW-1185">Reference proteome</keyword>
<proteinExistence type="predicted"/>
<dbReference type="InterPro" id="IPR001296">
    <property type="entry name" value="Glyco_trans_1"/>
</dbReference>
<dbReference type="SUPFAM" id="SSF53756">
    <property type="entry name" value="UDP-Glycosyltransferase/glycogen phosphorylase"/>
    <property type="match status" value="1"/>
</dbReference>
<evidence type="ECO:0008006" key="5">
    <source>
        <dbReference type="Google" id="ProtNLM"/>
    </source>
</evidence>
<gene>
    <name evidence="3" type="ORF">CAL20_25190</name>
</gene>
<protein>
    <recommendedName>
        <fullName evidence="5">Glycosyl transferase family 1</fullName>
    </recommendedName>
</protein>
<feature type="domain" description="Glycosyl transferase family 1" evidence="1">
    <location>
        <begin position="192"/>
        <end position="345"/>
    </location>
</feature>
<evidence type="ECO:0000259" key="2">
    <source>
        <dbReference type="Pfam" id="PF13439"/>
    </source>
</evidence>
<evidence type="ECO:0000313" key="3">
    <source>
        <dbReference type="EMBL" id="OZI50051.1"/>
    </source>
</evidence>
<accession>A0A261TL87</accession>
<dbReference type="GO" id="GO:0016757">
    <property type="term" value="F:glycosyltransferase activity"/>
    <property type="evidence" value="ECO:0007669"/>
    <property type="project" value="InterPro"/>
</dbReference>
<dbReference type="PANTHER" id="PTHR12526:SF627">
    <property type="entry name" value="D-RHAMNOSYLTRANSFERASE WBPZ"/>
    <property type="match status" value="1"/>
</dbReference>
<dbReference type="EMBL" id="NEVQ01000023">
    <property type="protein sequence ID" value="OZI50051.1"/>
    <property type="molecule type" value="Genomic_DNA"/>
</dbReference>
<dbReference type="Proteomes" id="UP000216885">
    <property type="component" value="Unassembled WGS sequence"/>
</dbReference>
<dbReference type="PANTHER" id="PTHR12526">
    <property type="entry name" value="GLYCOSYLTRANSFERASE"/>
    <property type="match status" value="1"/>
</dbReference>
<organism evidence="3 4">
    <name type="scientific">Bordetella genomosp. 4</name>
    <dbReference type="NCBI Taxonomy" id="463044"/>
    <lineage>
        <taxon>Bacteria</taxon>
        <taxon>Pseudomonadati</taxon>
        <taxon>Pseudomonadota</taxon>
        <taxon>Betaproteobacteria</taxon>
        <taxon>Burkholderiales</taxon>
        <taxon>Alcaligenaceae</taxon>
        <taxon>Bordetella</taxon>
    </lineage>
</organism>
<evidence type="ECO:0000313" key="4">
    <source>
        <dbReference type="Proteomes" id="UP000216885"/>
    </source>
</evidence>
<reference evidence="3 4" key="1">
    <citation type="submission" date="2017-05" db="EMBL/GenBank/DDBJ databases">
        <title>Complete and WGS of Bordetella genogroups.</title>
        <authorList>
            <person name="Spilker T."/>
            <person name="LiPuma J."/>
        </authorList>
    </citation>
    <scope>NUCLEOTIDE SEQUENCE [LARGE SCALE GENOMIC DNA]</scope>
    <source>
        <strain evidence="3 4">AU9919</strain>
    </source>
</reference>
<dbReference type="Pfam" id="PF00534">
    <property type="entry name" value="Glycos_transf_1"/>
    <property type="match status" value="1"/>
</dbReference>
<dbReference type="Pfam" id="PF13439">
    <property type="entry name" value="Glyco_transf_4"/>
    <property type="match status" value="1"/>
</dbReference>
<dbReference type="InterPro" id="IPR028098">
    <property type="entry name" value="Glyco_trans_4-like_N"/>
</dbReference>
<dbReference type="AlphaFoldDB" id="A0A261TL87"/>
<comment type="caution">
    <text evidence="3">The sequence shown here is derived from an EMBL/GenBank/DDBJ whole genome shotgun (WGS) entry which is preliminary data.</text>
</comment>
<name>A0A261TL87_9BORD</name>
<evidence type="ECO:0000259" key="1">
    <source>
        <dbReference type="Pfam" id="PF00534"/>
    </source>
</evidence>
<dbReference type="Gene3D" id="3.40.50.2000">
    <property type="entry name" value="Glycogen Phosphorylase B"/>
    <property type="match status" value="2"/>
</dbReference>
<dbReference type="RefSeq" id="WP_094839364.1">
    <property type="nucleotide sequence ID" value="NZ_NEVQ01000023.1"/>
</dbReference>